<protein>
    <submittedName>
        <fullName evidence="2">Uncharacterized protein</fullName>
    </submittedName>
</protein>
<comment type="caution">
    <text evidence="2">The sequence shown here is derived from an EMBL/GenBank/DDBJ whole genome shotgun (WGS) entry which is preliminary data.</text>
</comment>
<reference evidence="2 3" key="1">
    <citation type="journal article" date="2024" name="Commun. Biol.">
        <title>Comparative genomic analysis of thermophilic fungi reveals convergent evolutionary adaptations and gene losses.</title>
        <authorList>
            <person name="Steindorff A.S."/>
            <person name="Aguilar-Pontes M.V."/>
            <person name="Robinson A.J."/>
            <person name="Andreopoulos B."/>
            <person name="LaButti K."/>
            <person name="Kuo A."/>
            <person name="Mondo S."/>
            <person name="Riley R."/>
            <person name="Otillar R."/>
            <person name="Haridas S."/>
            <person name="Lipzen A."/>
            <person name="Grimwood J."/>
            <person name="Schmutz J."/>
            <person name="Clum A."/>
            <person name="Reid I.D."/>
            <person name="Moisan M.C."/>
            <person name="Butler G."/>
            <person name="Nguyen T.T.M."/>
            <person name="Dewar K."/>
            <person name="Conant G."/>
            <person name="Drula E."/>
            <person name="Henrissat B."/>
            <person name="Hansel C."/>
            <person name="Singer S."/>
            <person name="Hutchinson M.I."/>
            <person name="de Vries R.P."/>
            <person name="Natvig D.O."/>
            <person name="Powell A.J."/>
            <person name="Tsang A."/>
            <person name="Grigoriev I.V."/>
        </authorList>
    </citation>
    <scope>NUCLEOTIDE SEQUENCE [LARGE SCALE GENOMIC DNA]</scope>
    <source>
        <strain evidence="2 3">CBS 494.80</strain>
    </source>
</reference>
<dbReference type="PANTHER" id="PTHR37540">
    <property type="entry name" value="TRANSCRIPTION FACTOR (ACR-2), PUTATIVE-RELATED-RELATED"/>
    <property type="match status" value="1"/>
</dbReference>
<proteinExistence type="predicted"/>
<evidence type="ECO:0000313" key="3">
    <source>
        <dbReference type="Proteomes" id="UP001595075"/>
    </source>
</evidence>
<evidence type="ECO:0000256" key="1">
    <source>
        <dbReference type="SAM" id="MobiDB-lite"/>
    </source>
</evidence>
<organism evidence="2 3">
    <name type="scientific">Oculimacula yallundae</name>
    <dbReference type="NCBI Taxonomy" id="86028"/>
    <lineage>
        <taxon>Eukaryota</taxon>
        <taxon>Fungi</taxon>
        <taxon>Dikarya</taxon>
        <taxon>Ascomycota</taxon>
        <taxon>Pezizomycotina</taxon>
        <taxon>Leotiomycetes</taxon>
        <taxon>Helotiales</taxon>
        <taxon>Ploettnerulaceae</taxon>
        <taxon>Oculimacula</taxon>
    </lineage>
</organism>
<gene>
    <name evidence="2" type="ORF">VTL71DRAFT_15848</name>
</gene>
<evidence type="ECO:0000313" key="2">
    <source>
        <dbReference type="EMBL" id="KAL2067752.1"/>
    </source>
</evidence>
<keyword evidence="3" id="KW-1185">Reference proteome</keyword>
<accession>A0ABR4CDK4</accession>
<name>A0ABR4CDK4_9HELO</name>
<sequence length="683" mass="76573">MAAPNAVAPPLPTLLTTEPSSSRAGIQGQKKLYGDFCAIHSIGLGKEGTQAPENPSASVPATAPIPRGLPLCFIDEQELRQPSNTKLRRVIRSHARRDTDLKRKQLNAALKSNLETPRPIVGRTTQPRQDAGRPKLLTARVESFGSRRAVHYGTVISFSEIALGTLTSQSAPGTPSGENKAINRYNELNERLRSGKLPSWQNQPITGSHKLDEENCIAPFGYQFSGDGNAVILETISLGCPTCREIAIFDHDMHATQLLRRTTSDPQVLNIANTLLGNSWRQDPFDSHSLLNNPRTSFLLSYCTLQTYESHKAWLILLAYLDNEVVNTVWVCKKSLWSFQTSTPALLHATMLYTASHLRFLSHNIEYDRDIFHHRGETMRIINTSLDDPCERTSDQIIGALSSLILFEETYGSNQTAALHRCGLKQLLQLRYAKSGIEIHRLVQHLLVHPQVDPDEPEISVDSTPETGHAGRLTDLSRSLAKNLVQGTILGHGVTSVYVWLTNTAQRAGNPLQDQEGYLTLRNNIEIYLASFPSPEFPASSSSDRAWLIASMIYLHTILITPAEASPLPTSEEELVMVLKRTMEKLLSNPNGFSYPCSMRLWVMMMGGLYSRFDDLDLLKDADGRSASNCKEWSDEKVLLRDVKWIERGAEEKLREMRFTKEDEEVWNHLQGFYGDEVYKWKV</sequence>
<feature type="compositionally biased region" description="Low complexity" evidence="1">
    <location>
        <begin position="13"/>
        <end position="22"/>
    </location>
</feature>
<feature type="region of interest" description="Disordered" evidence="1">
    <location>
        <begin position="1"/>
        <end position="23"/>
    </location>
</feature>
<dbReference type="EMBL" id="JAZHXI010000009">
    <property type="protein sequence ID" value="KAL2067752.1"/>
    <property type="molecule type" value="Genomic_DNA"/>
</dbReference>
<dbReference type="Proteomes" id="UP001595075">
    <property type="component" value="Unassembled WGS sequence"/>
</dbReference>
<dbReference type="PANTHER" id="PTHR37540:SF10">
    <property type="entry name" value="SIGMA-70 REGION 2 FAMILY PROTEIN"/>
    <property type="match status" value="1"/>
</dbReference>